<reference evidence="2 3" key="1">
    <citation type="journal article" date="2015" name="Genome Announc.">
        <title>Complete Genome Sequence of Methylobacterium aquaticum Strain 22A, Isolated from Racomitrium japonicum Moss.</title>
        <authorList>
            <person name="Tani A."/>
            <person name="Ogura Y."/>
            <person name="Hayashi T."/>
            <person name="Kimbara K."/>
        </authorList>
    </citation>
    <scope>NUCLEOTIDE SEQUENCE [LARGE SCALE GENOMIC DNA]</scope>
    <source>
        <strain evidence="2 3">MA-22A</strain>
        <plasmid evidence="3">Plasmid pMaq22A_1p DNA</plasmid>
        <plasmid evidence="2">pMaq22A_1p</plasmid>
    </source>
</reference>
<protein>
    <submittedName>
        <fullName evidence="2">Uncharacterized protein</fullName>
    </submittedName>
</protein>
<accession>A0A0C6FQQ0</accession>
<dbReference type="EMBL" id="AP014705">
    <property type="protein sequence ID" value="BAQ49320.1"/>
    <property type="molecule type" value="Genomic_DNA"/>
</dbReference>
<geneLocation type="plasmid" evidence="2">
    <name>pMaq22A_1p</name>
</geneLocation>
<name>A0A0C6FQQ0_9HYPH</name>
<reference evidence="3" key="2">
    <citation type="submission" date="2015-01" db="EMBL/GenBank/DDBJ databases">
        <title>Complete genome sequence of Methylobacterium aquaticum strain 22A.</title>
        <authorList>
            <person name="Tani A."/>
            <person name="Ogura Y."/>
            <person name="Hayashi T."/>
        </authorList>
    </citation>
    <scope>NUCLEOTIDE SEQUENCE [LARGE SCALE GENOMIC DNA]</scope>
    <source>
        <strain evidence="3">MA-22A</strain>
        <plasmid evidence="3">Plasmid pMaq22A_1p DNA</plasmid>
    </source>
</reference>
<evidence type="ECO:0000313" key="1">
    <source>
        <dbReference type="EMBL" id="BAQ49320.1"/>
    </source>
</evidence>
<keyword evidence="2" id="KW-0614">Plasmid</keyword>
<proteinExistence type="predicted"/>
<dbReference type="KEGG" id="maqu:Maq22A_1p35835"/>
<organism evidence="2 3">
    <name type="scientific">Methylobacterium aquaticum</name>
    <dbReference type="NCBI Taxonomy" id="270351"/>
    <lineage>
        <taxon>Bacteria</taxon>
        <taxon>Pseudomonadati</taxon>
        <taxon>Pseudomonadota</taxon>
        <taxon>Alphaproteobacteria</taxon>
        <taxon>Hyphomicrobiales</taxon>
        <taxon>Methylobacteriaceae</taxon>
        <taxon>Methylobacterium</taxon>
    </lineage>
</organism>
<dbReference type="KEGG" id="maqu:Maq22A_1p35435"/>
<sequence>MDVIVLTRALDKLGSKVAAHLGEDRRQVADRQSREHVAAVFRDKDQVRMEGIHDVSALTDFHVAAPETNL</sequence>
<dbReference type="AlphaFoldDB" id="A0A0C6FQQ0"/>
<dbReference type="Proteomes" id="UP000061432">
    <property type="component" value="Plasmid pMaq22A_1p"/>
</dbReference>
<evidence type="ECO:0000313" key="2">
    <source>
        <dbReference type="EMBL" id="BAQ49387.1"/>
    </source>
</evidence>
<gene>
    <name evidence="1" type="ORF">Maq22A_1p35435</name>
    <name evidence="2" type="ORF">Maq22A_1p35835</name>
</gene>
<evidence type="ECO:0000313" key="3">
    <source>
        <dbReference type="Proteomes" id="UP000061432"/>
    </source>
</evidence>
<geneLocation type="plasmid" evidence="3">
    <name>pMaq22A_1p DNA</name>
</geneLocation>
<dbReference type="EMBL" id="AP014705">
    <property type="protein sequence ID" value="BAQ49387.1"/>
    <property type="molecule type" value="Genomic_DNA"/>
</dbReference>